<protein>
    <recommendedName>
        <fullName evidence="2">Sialidase domain-containing protein</fullName>
    </recommendedName>
</protein>
<dbReference type="AlphaFoldDB" id="A0A0F9MFM6"/>
<evidence type="ECO:0000313" key="1">
    <source>
        <dbReference type="EMBL" id="KKM98146.1"/>
    </source>
</evidence>
<accession>A0A0F9MFM6</accession>
<proteinExistence type="predicted"/>
<organism evidence="1">
    <name type="scientific">marine sediment metagenome</name>
    <dbReference type="NCBI Taxonomy" id="412755"/>
    <lineage>
        <taxon>unclassified sequences</taxon>
        <taxon>metagenomes</taxon>
        <taxon>ecological metagenomes</taxon>
    </lineage>
</organism>
<reference evidence="1" key="1">
    <citation type="journal article" date="2015" name="Nature">
        <title>Complex archaea that bridge the gap between prokaryotes and eukaryotes.</title>
        <authorList>
            <person name="Spang A."/>
            <person name="Saw J.H."/>
            <person name="Jorgensen S.L."/>
            <person name="Zaremba-Niedzwiedzka K."/>
            <person name="Martijn J."/>
            <person name="Lind A.E."/>
            <person name="van Eijk R."/>
            <person name="Schleper C."/>
            <person name="Guy L."/>
            <person name="Ettema T.J."/>
        </authorList>
    </citation>
    <scope>NUCLEOTIDE SEQUENCE</scope>
</reference>
<sequence>MADITVGTSVSSTLHLEAVRAGPVWTDVNTAYIFYQDGSSDLVYQKTTDGGATWATAVSIKVATLVKASIWYDRWTPGNAGTLIHIAYTEVAGDDVLYRNLDTLDDSLSTEVVVFAGTTFTDVNWDTGVVDIVRARGGNLYLGFWGDADGELGFYRSTDDGATWTSRSDLADGNAVDQIFLLPGNETDKDDIWCVYWDRSSNQITVKVYDDSEDDWVIETAISTGMTDDVSYYQMSAAIRHSDNHVIIAAWTEIDAATADLKVWDAILSSVSADNTITALTSVATDLDNAAQVALFINQQNDDIYVAYLKGGTWEATVDVVYKKSTDGGTTWGSETAISEATADDIRALWAGMSVGADGGRFQPVFFNMDLTDLFVNLVNDVYISPSVLPLRDAYVGATVDAVPSHGGGSVDGVPNEGSAVA</sequence>
<dbReference type="Gene3D" id="2.130.10.10">
    <property type="entry name" value="YVTN repeat-like/Quinoprotein amine dehydrogenase"/>
    <property type="match status" value="1"/>
</dbReference>
<evidence type="ECO:0008006" key="2">
    <source>
        <dbReference type="Google" id="ProtNLM"/>
    </source>
</evidence>
<dbReference type="SUPFAM" id="SSF50939">
    <property type="entry name" value="Sialidases"/>
    <property type="match status" value="2"/>
</dbReference>
<comment type="caution">
    <text evidence="1">The sequence shown here is derived from an EMBL/GenBank/DDBJ whole genome shotgun (WGS) entry which is preliminary data.</text>
</comment>
<dbReference type="InterPro" id="IPR036278">
    <property type="entry name" value="Sialidase_sf"/>
</dbReference>
<name>A0A0F9MFM6_9ZZZZ</name>
<dbReference type="InterPro" id="IPR015943">
    <property type="entry name" value="WD40/YVTN_repeat-like_dom_sf"/>
</dbReference>
<dbReference type="EMBL" id="LAZR01005660">
    <property type="protein sequence ID" value="KKM98146.1"/>
    <property type="molecule type" value="Genomic_DNA"/>
</dbReference>
<gene>
    <name evidence="1" type="ORF">LCGC14_1160830</name>
</gene>